<keyword evidence="6 14" id="KW-0378">Hydrolase</keyword>
<keyword evidence="5" id="KW-0732">Signal</keyword>
<dbReference type="EMBL" id="KQ964246">
    <property type="protein sequence ID" value="KXJ95328.1"/>
    <property type="molecule type" value="Genomic_DNA"/>
</dbReference>
<evidence type="ECO:0000256" key="5">
    <source>
        <dbReference type="ARBA" id="ARBA00022729"/>
    </source>
</evidence>
<evidence type="ECO:0000256" key="1">
    <source>
        <dbReference type="ARBA" id="ARBA00004191"/>
    </source>
</evidence>
<dbReference type="PANTHER" id="PTHR16631:SF24">
    <property type="entry name" value="FAMILY 17 GLUCOSIDASE SCW11-RELATED"/>
    <property type="match status" value="1"/>
</dbReference>
<dbReference type="OrthoDB" id="4082933at2759"/>
<reference evidence="15" key="1">
    <citation type="submission" date="2016-02" db="EMBL/GenBank/DDBJ databases">
        <title>Draft genome sequence of Microdochium bolleyi, a fungal endophyte of beachgrass.</title>
        <authorList>
            <consortium name="DOE Joint Genome Institute"/>
            <person name="David A.S."/>
            <person name="May G."/>
            <person name="Haridas S."/>
            <person name="Lim J."/>
            <person name="Wang M."/>
            <person name="Labutti K."/>
            <person name="Lipzen A."/>
            <person name="Barry K."/>
            <person name="Grigoriev I.V."/>
        </authorList>
    </citation>
    <scope>NUCLEOTIDE SEQUENCE [LARGE SCALE GENOMIC DNA]</scope>
    <source>
        <strain evidence="15">J235TASD1</strain>
    </source>
</reference>
<dbReference type="GO" id="GO:0042973">
    <property type="term" value="F:glucan endo-1,3-beta-D-glucosidase activity"/>
    <property type="evidence" value="ECO:0007669"/>
    <property type="project" value="TreeGrafter"/>
</dbReference>
<evidence type="ECO:0000256" key="10">
    <source>
        <dbReference type="ARBA" id="ARBA00041495"/>
    </source>
</evidence>
<dbReference type="AlphaFoldDB" id="A0A136JE01"/>
<evidence type="ECO:0000256" key="6">
    <source>
        <dbReference type="ARBA" id="ARBA00022801"/>
    </source>
</evidence>
<evidence type="ECO:0000256" key="12">
    <source>
        <dbReference type="ARBA" id="ARBA00042762"/>
    </source>
</evidence>
<evidence type="ECO:0000256" key="7">
    <source>
        <dbReference type="ARBA" id="ARBA00023295"/>
    </source>
</evidence>
<protein>
    <recommendedName>
        <fullName evidence="9">Probable beta-glucosidase btgE</fullName>
    </recommendedName>
    <alternativeName>
        <fullName evidence="10">Beta-D-glucoside glucohydrolase btgE</fullName>
    </alternativeName>
    <alternativeName>
        <fullName evidence="12">Cellobiase btgE</fullName>
    </alternativeName>
    <alternativeName>
        <fullName evidence="11">Gentiobiase btgE</fullName>
    </alternativeName>
</protein>
<organism evidence="14 15">
    <name type="scientific">Microdochium bolleyi</name>
    <dbReference type="NCBI Taxonomy" id="196109"/>
    <lineage>
        <taxon>Eukaryota</taxon>
        <taxon>Fungi</taxon>
        <taxon>Dikarya</taxon>
        <taxon>Ascomycota</taxon>
        <taxon>Pezizomycotina</taxon>
        <taxon>Sordariomycetes</taxon>
        <taxon>Xylariomycetidae</taxon>
        <taxon>Xylariales</taxon>
        <taxon>Microdochiaceae</taxon>
        <taxon>Microdochium</taxon>
    </lineage>
</organism>
<dbReference type="Gene3D" id="3.20.20.80">
    <property type="entry name" value="Glycosidases"/>
    <property type="match status" value="1"/>
</dbReference>
<comment type="function">
    <text evidence="8">Beta-glucosidases are one of a number of cellulolytic enzymes involved in the degradation of cellulosic biomass. Catalyzes the last step releasing glucose from the inhibitory cellobiose.</text>
</comment>
<evidence type="ECO:0000256" key="11">
    <source>
        <dbReference type="ARBA" id="ARBA00041516"/>
    </source>
</evidence>
<keyword evidence="3" id="KW-0134">Cell wall</keyword>
<dbReference type="GO" id="GO:0071555">
    <property type="term" value="P:cell wall organization"/>
    <property type="evidence" value="ECO:0007669"/>
    <property type="project" value="TreeGrafter"/>
</dbReference>
<dbReference type="GO" id="GO:0009277">
    <property type="term" value="C:fungal-type cell wall"/>
    <property type="evidence" value="ECO:0007669"/>
    <property type="project" value="TreeGrafter"/>
</dbReference>
<proteinExistence type="inferred from homology"/>
<evidence type="ECO:0000256" key="8">
    <source>
        <dbReference type="ARBA" id="ARBA00024983"/>
    </source>
</evidence>
<comment type="similarity">
    <text evidence="2">Belongs to the glycosyl hydrolase 17 family.</text>
</comment>
<dbReference type="Proteomes" id="UP000070501">
    <property type="component" value="Unassembled WGS sequence"/>
</dbReference>
<dbReference type="InterPro" id="IPR017853">
    <property type="entry name" value="GH"/>
</dbReference>
<gene>
    <name evidence="14" type="ORF">Micbo1qcDRAFT_171718</name>
</gene>
<evidence type="ECO:0000256" key="3">
    <source>
        <dbReference type="ARBA" id="ARBA00022512"/>
    </source>
</evidence>
<keyword evidence="15" id="KW-1185">Reference proteome</keyword>
<name>A0A136JE01_9PEZI</name>
<dbReference type="SUPFAM" id="SSF51445">
    <property type="entry name" value="(Trans)glycosidases"/>
    <property type="match status" value="1"/>
</dbReference>
<dbReference type="STRING" id="196109.A0A136JE01"/>
<comment type="subcellular location">
    <subcellularLocation>
        <location evidence="1">Secreted</location>
        <location evidence="1">Cell wall</location>
    </subcellularLocation>
</comment>
<accession>A0A136JE01</accession>
<evidence type="ECO:0000256" key="9">
    <source>
        <dbReference type="ARBA" id="ARBA00039284"/>
    </source>
</evidence>
<dbReference type="GO" id="GO:0009986">
    <property type="term" value="C:cell surface"/>
    <property type="evidence" value="ECO:0007669"/>
    <property type="project" value="TreeGrafter"/>
</dbReference>
<dbReference type="GO" id="GO:0005576">
    <property type="term" value="C:extracellular region"/>
    <property type="evidence" value="ECO:0007669"/>
    <property type="project" value="TreeGrafter"/>
</dbReference>
<dbReference type="PANTHER" id="PTHR16631">
    <property type="entry name" value="GLUCAN 1,3-BETA-GLUCOSIDASE"/>
    <property type="match status" value="1"/>
</dbReference>
<evidence type="ECO:0000313" key="14">
    <source>
        <dbReference type="EMBL" id="KXJ95328.1"/>
    </source>
</evidence>
<feature type="compositionally biased region" description="Polar residues" evidence="13">
    <location>
        <begin position="48"/>
        <end position="58"/>
    </location>
</feature>
<evidence type="ECO:0000256" key="4">
    <source>
        <dbReference type="ARBA" id="ARBA00022525"/>
    </source>
</evidence>
<feature type="region of interest" description="Disordered" evidence="13">
    <location>
        <begin position="333"/>
        <end position="361"/>
    </location>
</feature>
<keyword evidence="7" id="KW-0326">Glycosidase</keyword>
<evidence type="ECO:0000256" key="13">
    <source>
        <dbReference type="SAM" id="MobiDB-lite"/>
    </source>
</evidence>
<sequence length="639" mass="66382">MGCWPPPMAVASHTDTAALARFLRSTQTTKRPDDEQRMTGVHHEPTAWQHQQPMQEMSASPADGDWEMSQGPLADRGLAMQFMKSTFAAAAALVGSVSAAHGHGHAAFHGLDRRVVPSSNGTCGCTTIYTTYHGKPTTIWPSAPVPTSTYTPATVPTPIVHSCPTTGVYTFPAEIVTLTETATVCVPTTTPVSKGTHTYGGVTTVVTTATTVTCPYPTVETSGTDTTYVVKTTTYVCPSAGTYTIVPTTTAVEQDTTITVPALTTYCPGTYTAPAVITTVTDTKTVVVCPFDVPTSATPAPTYPAAAAVPSSPAAEYPVAPAPSAPVAPAPPATYPVAPPAETQPSSDYTPAPPTGGLGGNVPGKPWAITFTPYLPSGQGCMTREQVDTSIKALAAAGIKTVRTYSTDCDTLPNIGDACRKYGVKMIVGIFVDSPGCQATRSGAPSVGKQMDDLAKWAQWDLVPLAVIGNEGIINGFCNAGQIANLIQQAKSKWPGYKGPYTTAETVNVWQQDGAKSALCGVVDVVGANAWAFFDLKTSAENAGKFVKGQLDIISKVCPGKKGYVLETGWPSAGNAMGAAVPGYAQQAAAIKSIVAEVGESVVVLSPFNDKWKDGATACACEQHFGCKDVLGISGLPTM</sequence>
<evidence type="ECO:0000313" key="15">
    <source>
        <dbReference type="Proteomes" id="UP000070501"/>
    </source>
</evidence>
<feature type="compositionally biased region" description="Basic and acidic residues" evidence="13">
    <location>
        <begin position="30"/>
        <end position="45"/>
    </location>
</feature>
<evidence type="ECO:0000256" key="2">
    <source>
        <dbReference type="ARBA" id="ARBA00008773"/>
    </source>
</evidence>
<feature type="region of interest" description="Disordered" evidence="13">
    <location>
        <begin position="25"/>
        <end position="64"/>
    </location>
</feature>
<dbReference type="InParanoid" id="A0A136JE01"/>
<keyword evidence="4" id="KW-0964">Secreted</keyword>
<dbReference type="InterPro" id="IPR050732">
    <property type="entry name" value="Beta-glucan_modifiers"/>
</dbReference>